<evidence type="ECO:0000256" key="6">
    <source>
        <dbReference type="SAM" id="Phobius"/>
    </source>
</evidence>
<dbReference type="VEuPathDB" id="TriTrypDB:LPAL13_180010000"/>
<name>A0A088RMJ3_LEIPA</name>
<evidence type="ECO:0000256" key="5">
    <source>
        <dbReference type="ARBA" id="ARBA00023136"/>
    </source>
</evidence>
<comment type="similarity">
    <text evidence="2">Belongs to the PA-phosphatase related phosphoesterase family.</text>
</comment>
<feature type="transmembrane region" description="Helical" evidence="6">
    <location>
        <begin position="193"/>
        <end position="212"/>
    </location>
</feature>
<reference evidence="8 9" key="1">
    <citation type="journal article" date="2015" name="Sci. Rep.">
        <title>The genome of Leishmania panamensis: insights into genomics of the L. (Viannia) subgenus.</title>
        <authorList>
            <person name="Llanes A."/>
            <person name="Restrepo C.M."/>
            <person name="Vecchio G.D."/>
            <person name="Anguizola F.J."/>
            <person name="Lleonart R."/>
        </authorList>
    </citation>
    <scope>NUCLEOTIDE SEQUENCE [LARGE SCALE GENOMIC DNA]</scope>
    <source>
        <strain evidence="8 9">MHOM/PA/94/PSC-1</strain>
    </source>
</reference>
<dbReference type="GO" id="GO:0008195">
    <property type="term" value="F:phosphatidate phosphatase activity"/>
    <property type="evidence" value="ECO:0007669"/>
    <property type="project" value="TreeGrafter"/>
</dbReference>
<dbReference type="KEGG" id="lpan:LPMP_180710"/>
<evidence type="ECO:0000313" key="8">
    <source>
        <dbReference type="EMBL" id="AIN97252.1"/>
    </source>
</evidence>
<dbReference type="InterPro" id="IPR043216">
    <property type="entry name" value="PAP-like"/>
</dbReference>
<evidence type="ECO:0000256" key="2">
    <source>
        <dbReference type="ARBA" id="ARBA00008816"/>
    </source>
</evidence>
<feature type="transmembrane region" description="Helical" evidence="6">
    <location>
        <begin position="58"/>
        <end position="77"/>
    </location>
</feature>
<proteinExistence type="inferred from homology"/>
<accession>A0A088RMJ3</accession>
<dbReference type="Proteomes" id="UP000063063">
    <property type="component" value="Chromosome 18"/>
</dbReference>
<dbReference type="Pfam" id="PF01569">
    <property type="entry name" value="PAP2"/>
    <property type="match status" value="1"/>
</dbReference>
<dbReference type="GO" id="GO:0016020">
    <property type="term" value="C:membrane"/>
    <property type="evidence" value="ECO:0007669"/>
    <property type="project" value="UniProtKB-SubCell"/>
</dbReference>
<evidence type="ECO:0000256" key="1">
    <source>
        <dbReference type="ARBA" id="ARBA00004141"/>
    </source>
</evidence>
<feature type="transmembrane region" description="Helical" evidence="6">
    <location>
        <begin position="224"/>
        <end position="243"/>
    </location>
</feature>
<dbReference type="SUPFAM" id="SSF48317">
    <property type="entry name" value="Acid phosphatase/Vanadium-dependent haloperoxidase"/>
    <property type="match status" value="1"/>
</dbReference>
<keyword evidence="5 6" id="KW-0472">Membrane</keyword>
<evidence type="ECO:0000256" key="3">
    <source>
        <dbReference type="ARBA" id="ARBA00022692"/>
    </source>
</evidence>
<dbReference type="eggNOG" id="KOG3030">
    <property type="taxonomic scope" value="Eukaryota"/>
</dbReference>
<dbReference type="CDD" id="cd03390">
    <property type="entry name" value="PAP2_containing_1_like"/>
    <property type="match status" value="1"/>
</dbReference>
<dbReference type="InterPro" id="IPR036938">
    <property type="entry name" value="PAP2/HPO_sf"/>
</dbReference>
<dbReference type="GO" id="GO:0006644">
    <property type="term" value="P:phospholipid metabolic process"/>
    <property type="evidence" value="ECO:0007669"/>
    <property type="project" value="InterPro"/>
</dbReference>
<evidence type="ECO:0000313" key="9">
    <source>
        <dbReference type="Proteomes" id="UP000063063"/>
    </source>
</evidence>
<organism evidence="8 9">
    <name type="scientific">Leishmania panamensis</name>
    <dbReference type="NCBI Taxonomy" id="5679"/>
    <lineage>
        <taxon>Eukaryota</taxon>
        <taxon>Discoba</taxon>
        <taxon>Euglenozoa</taxon>
        <taxon>Kinetoplastea</taxon>
        <taxon>Metakinetoplastina</taxon>
        <taxon>Trypanosomatida</taxon>
        <taxon>Trypanosomatidae</taxon>
        <taxon>Leishmaniinae</taxon>
        <taxon>Leishmania</taxon>
        <taxon>Leishmania guyanensis species complex</taxon>
    </lineage>
</organism>
<dbReference type="InterPro" id="IPR000326">
    <property type="entry name" value="PAP2/HPO"/>
</dbReference>
<dbReference type="GeneID" id="22573961"/>
<gene>
    <name evidence="8" type="ORF">LPMP_180710</name>
</gene>
<feature type="transmembrane region" description="Helical" evidence="6">
    <location>
        <begin position="18"/>
        <end position="37"/>
    </location>
</feature>
<protein>
    <submittedName>
        <fullName evidence="8">Phosphatidic acid phosphatase/haloperoxidase, putative</fullName>
    </submittedName>
</protein>
<dbReference type="VEuPathDB" id="TriTrypDB:LPMP_180710"/>
<dbReference type="PANTHER" id="PTHR10165:SF35">
    <property type="entry name" value="RE23632P"/>
    <property type="match status" value="1"/>
</dbReference>
<feature type="domain" description="Phosphatidic acid phosphatase type 2/haloperoxidase" evidence="7">
    <location>
        <begin position="101"/>
        <end position="239"/>
    </location>
</feature>
<feature type="transmembrane region" description="Helical" evidence="6">
    <location>
        <begin position="97"/>
        <end position="117"/>
    </location>
</feature>
<evidence type="ECO:0000259" key="7">
    <source>
        <dbReference type="SMART" id="SM00014"/>
    </source>
</evidence>
<evidence type="ECO:0000256" key="4">
    <source>
        <dbReference type="ARBA" id="ARBA00022989"/>
    </source>
</evidence>
<dbReference type="EMBL" id="CP009387">
    <property type="protein sequence ID" value="AIN97252.1"/>
    <property type="molecule type" value="Genomic_DNA"/>
</dbReference>
<dbReference type="RefSeq" id="XP_010697905.1">
    <property type="nucleotide sequence ID" value="XM_010699603.1"/>
</dbReference>
<dbReference type="AlphaFoldDB" id="A0A088RMJ3"/>
<keyword evidence="9" id="KW-1185">Reference proteome</keyword>
<keyword evidence="4 6" id="KW-1133">Transmembrane helix</keyword>
<dbReference type="GO" id="GO:0046839">
    <property type="term" value="P:phospholipid dephosphorylation"/>
    <property type="evidence" value="ECO:0007669"/>
    <property type="project" value="TreeGrafter"/>
</dbReference>
<dbReference type="SMART" id="SM00014">
    <property type="entry name" value="acidPPc"/>
    <property type="match status" value="1"/>
</dbReference>
<comment type="subcellular location">
    <subcellularLocation>
        <location evidence="1">Membrane</location>
        <topology evidence="1">Multi-pass membrane protein</topology>
    </subcellularLocation>
</comment>
<keyword evidence="3 6" id="KW-0812">Transmembrane</keyword>
<sequence>MALKRLVHHFFLWRAPDYLAVAIMAIVASVVGSTVRPHCRKVDWSDSTIGHPFTTKEVFPMYSVVIAVVLVAVLYIAGELFTRWGRPAGRLNMWLHVNGWVLAHMWSIGLAFVLVNLSKLYAGRLRPDFLSRLGREGITEINWATMTHDAQCRAAREGRLSFPSGHSGTAFSGYVPPCMYLMGLLRTLKGGRLWLVTLSLLPLIIPITIAISRTTDYRHNFDDVLAGSICGALCGVLSVVVSFRPSMLGEWTLRDHSDDKSETKAPLMCLVEEVVETIKRSESVVETTTLQHPLSPYPPRPVVINKG</sequence>
<dbReference type="GO" id="GO:0004601">
    <property type="term" value="F:peroxidase activity"/>
    <property type="evidence" value="ECO:0007669"/>
    <property type="project" value="UniProtKB-KW"/>
</dbReference>
<dbReference type="OrthoDB" id="8907274at2759"/>
<dbReference type="PANTHER" id="PTHR10165">
    <property type="entry name" value="LIPID PHOSPHATE PHOSPHATASE"/>
    <property type="match status" value="1"/>
</dbReference>
<dbReference type="Gene3D" id="1.20.144.10">
    <property type="entry name" value="Phosphatidic acid phosphatase type 2/haloperoxidase"/>
    <property type="match status" value="1"/>
</dbReference>